<keyword evidence="3" id="KW-1185">Reference proteome</keyword>
<evidence type="ECO:0000256" key="1">
    <source>
        <dbReference type="SAM" id="MobiDB-lite"/>
    </source>
</evidence>
<feature type="compositionally biased region" description="Basic residues" evidence="1">
    <location>
        <begin position="1"/>
        <end position="11"/>
    </location>
</feature>
<comment type="caution">
    <text evidence="2">The sequence shown here is derived from an EMBL/GenBank/DDBJ whole genome shotgun (WGS) entry which is preliminary data.</text>
</comment>
<feature type="compositionally biased region" description="Polar residues" evidence="1">
    <location>
        <begin position="55"/>
        <end position="72"/>
    </location>
</feature>
<organism evidence="2 3">
    <name type="scientific">Carnegiea gigantea</name>
    <dbReference type="NCBI Taxonomy" id="171969"/>
    <lineage>
        <taxon>Eukaryota</taxon>
        <taxon>Viridiplantae</taxon>
        <taxon>Streptophyta</taxon>
        <taxon>Embryophyta</taxon>
        <taxon>Tracheophyta</taxon>
        <taxon>Spermatophyta</taxon>
        <taxon>Magnoliopsida</taxon>
        <taxon>eudicotyledons</taxon>
        <taxon>Gunneridae</taxon>
        <taxon>Pentapetalae</taxon>
        <taxon>Caryophyllales</taxon>
        <taxon>Cactineae</taxon>
        <taxon>Cactaceae</taxon>
        <taxon>Cactoideae</taxon>
        <taxon>Echinocereeae</taxon>
        <taxon>Carnegiea</taxon>
    </lineage>
</organism>
<name>A0A9Q1QGL8_9CARY</name>
<gene>
    <name evidence="2" type="ORF">Cgig2_023618</name>
</gene>
<protein>
    <submittedName>
        <fullName evidence="2">Uncharacterized protein</fullName>
    </submittedName>
</protein>
<feature type="region of interest" description="Disordered" evidence="1">
    <location>
        <begin position="135"/>
        <end position="156"/>
    </location>
</feature>
<feature type="region of interest" description="Disordered" evidence="1">
    <location>
        <begin position="1"/>
        <end position="22"/>
    </location>
</feature>
<proteinExistence type="predicted"/>
<dbReference type="AlphaFoldDB" id="A0A9Q1QGL8"/>
<accession>A0A9Q1QGL8</accession>
<feature type="region of interest" description="Disordered" evidence="1">
    <location>
        <begin position="38"/>
        <end position="102"/>
    </location>
</feature>
<evidence type="ECO:0000313" key="2">
    <source>
        <dbReference type="EMBL" id="KAJ8441432.1"/>
    </source>
</evidence>
<dbReference type="EMBL" id="JAKOGI010000166">
    <property type="protein sequence ID" value="KAJ8441432.1"/>
    <property type="molecule type" value="Genomic_DNA"/>
</dbReference>
<sequence length="156" mass="17481">MATRSRSRKGKEKMVMGTETQDQFRRLQEEMRHFEQLVGYESVQSQHDVEVDGDATQSNTEHQAEPQQSNLQPIGHTTRPQPTRPPLPPNRDETGKYKMHTGWGTGTMAQHLETYGILKDRGISLNQAQIFGFPGAKPDAELSGGSFADEALDDDK</sequence>
<reference evidence="2" key="1">
    <citation type="submission" date="2022-04" db="EMBL/GenBank/DDBJ databases">
        <title>Carnegiea gigantea Genome sequencing and assembly v2.</title>
        <authorList>
            <person name="Copetti D."/>
            <person name="Sanderson M.J."/>
            <person name="Burquez A."/>
            <person name="Wojciechowski M.F."/>
        </authorList>
    </citation>
    <scope>NUCLEOTIDE SEQUENCE</scope>
    <source>
        <strain evidence="2">SGP5-SGP5p</strain>
        <tissue evidence="2">Aerial part</tissue>
    </source>
</reference>
<dbReference type="Proteomes" id="UP001153076">
    <property type="component" value="Unassembled WGS sequence"/>
</dbReference>
<evidence type="ECO:0000313" key="3">
    <source>
        <dbReference type="Proteomes" id="UP001153076"/>
    </source>
</evidence>